<sequence length="59" mass="6820">MRQSMQNTFPQLFLGPRKELQQTAWQTLRAVAVVPVLKLAGWGECQLDVFSRVPHRHFA</sequence>
<dbReference type="AlphaFoldDB" id="F2AXG5"/>
<reference evidence="1 2" key="1">
    <citation type="journal article" date="2013" name="Mar. Genomics">
        <title>Expression of sulfatases in Rhodopirellula baltica and the diversity of sulfatases in the genus Rhodopirellula.</title>
        <authorList>
            <person name="Wegner C.E."/>
            <person name="Richter-Heitmann T."/>
            <person name="Klindworth A."/>
            <person name="Klockow C."/>
            <person name="Richter M."/>
            <person name="Achstetter T."/>
            <person name="Glockner F.O."/>
            <person name="Harder J."/>
        </authorList>
    </citation>
    <scope>NUCLEOTIDE SEQUENCE [LARGE SCALE GENOMIC DNA]</scope>
    <source>
        <strain evidence="1 2">WH47</strain>
    </source>
</reference>
<name>F2AXG5_RHOBT</name>
<gene>
    <name evidence="1" type="ORF">RBWH47_01873</name>
</gene>
<evidence type="ECO:0000313" key="1">
    <source>
        <dbReference type="EMBL" id="EGF25678.1"/>
    </source>
</evidence>
<organism evidence="1 2">
    <name type="scientific">Rhodopirellula baltica WH47</name>
    <dbReference type="NCBI Taxonomy" id="991778"/>
    <lineage>
        <taxon>Bacteria</taxon>
        <taxon>Pseudomonadati</taxon>
        <taxon>Planctomycetota</taxon>
        <taxon>Planctomycetia</taxon>
        <taxon>Pirellulales</taxon>
        <taxon>Pirellulaceae</taxon>
        <taxon>Rhodopirellula</taxon>
    </lineage>
</organism>
<protein>
    <submittedName>
        <fullName evidence="1">Uncharacterized protein</fullName>
    </submittedName>
</protein>
<dbReference type="Proteomes" id="UP000006222">
    <property type="component" value="Unassembled WGS sequence"/>
</dbReference>
<dbReference type="PATRIC" id="fig|991778.3.peg.4678"/>
<dbReference type="EMBL" id="AFAR01000216">
    <property type="protein sequence ID" value="EGF25678.1"/>
    <property type="molecule type" value="Genomic_DNA"/>
</dbReference>
<comment type="caution">
    <text evidence="1">The sequence shown here is derived from an EMBL/GenBank/DDBJ whole genome shotgun (WGS) entry which is preliminary data.</text>
</comment>
<evidence type="ECO:0000313" key="2">
    <source>
        <dbReference type="Proteomes" id="UP000006222"/>
    </source>
</evidence>
<proteinExistence type="predicted"/>
<accession>F2AXG5</accession>